<gene>
    <name evidence="2" type="ORF">ACFPOF_18110</name>
</gene>
<feature type="transmembrane region" description="Helical" evidence="1">
    <location>
        <begin position="7"/>
        <end position="27"/>
    </location>
</feature>
<name>A0ABW0HWB6_9BACL</name>
<dbReference type="Proteomes" id="UP001596113">
    <property type="component" value="Unassembled WGS sequence"/>
</dbReference>
<reference evidence="3" key="1">
    <citation type="journal article" date="2019" name="Int. J. Syst. Evol. Microbiol.">
        <title>The Global Catalogue of Microorganisms (GCM) 10K type strain sequencing project: providing services to taxonomists for standard genome sequencing and annotation.</title>
        <authorList>
            <consortium name="The Broad Institute Genomics Platform"/>
            <consortium name="The Broad Institute Genome Sequencing Center for Infectious Disease"/>
            <person name="Wu L."/>
            <person name="Ma J."/>
        </authorList>
    </citation>
    <scope>NUCLEOTIDE SEQUENCE [LARGE SCALE GENOMIC DNA]</scope>
    <source>
        <strain evidence="3">CGMCC 1.18575</strain>
    </source>
</reference>
<sequence length="247" mass="29774">MKNYNPLFWGILIIISVILFLCSQYDLSVLNTNRFFQNIKIISTYFFGVLPLLILMVFFLLLMTNKWAFKIEKLSLGGFNLLFDNPAKLYKRAVRSFLDTKRSLFKIDFELDNFDETLTSYYKTYEFFREEMKILDNEKKRGRWSNRGEQQELYRVTNEVIQVLNEFLTTHQNNYRRWYKRVADTNAVATINESEVIYFHITPISEVQKYYYRYQEICDGFARVNLFFKSTVENTFEVNTVKWERAT</sequence>
<evidence type="ECO:0000313" key="2">
    <source>
        <dbReference type="EMBL" id="MFC5404655.1"/>
    </source>
</evidence>
<evidence type="ECO:0000313" key="3">
    <source>
        <dbReference type="Proteomes" id="UP001596113"/>
    </source>
</evidence>
<organism evidence="2 3">
    <name type="scientific">Cohnella soli</name>
    <dbReference type="NCBI Taxonomy" id="425005"/>
    <lineage>
        <taxon>Bacteria</taxon>
        <taxon>Bacillati</taxon>
        <taxon>Bacillota</taxon>
        <taxon>Bacilli</taxon>
        <taxon>Bacillales</taxon>
        <taxon>Paenibacillaceae</taxon>
        <taxon>Cohnella</taxon>
    </lineage>
</organism>
<keyword evidence="3" id="KW-1185">Reference proteome</keyword>
<feature type="transmembrane region" description="Helical" evidence="1">
    <location>
        <begin position="39"/>
        <end position="63"/>
    </location>
</feature>
<accession>A0ABW0HWB6</accession>
<dbReference type="EMBL" id="JBHSMI010000028">
    <property type="protein sequence ID" value="MFC5404655.1"/>
    <property type="molecule type" value="Genomic_DNA"/>
</dbReference>
<comment type="caution">
    <text evidence="2">The sequence shown here is derived from an EMBL/GenBank/DDBJ whole genome shotgun (WGS) entry which is preliminary data.</text>
</comment>
<keyword evidence="1" id="KW-1133">Transmembrane helix</keyword>
<evidence type="ECO:0000256" key="1">
    <source>
        <dbReference type="SAM" id="Phobius"/>
    </source>
</evidence>
<protein>
    <submittedName>
        <fullName evidence="2">Uncharacterized protein</fullName>
    </submittedName>
</protein>
<keyword evidence="1" id="KW-0472">Membrane</keyword>
<proteinExistence type="predicted"/>
<keyword evidence="1" id="KW-0812">Transmembrane</keyword>